<protein>
    <submittedName>
        <fullName evidence="2">Uncharacterized protein</fullName>
    </submittedName>
</protein>
<gene>
    <name evidence="2" type="ORF">A2290_07740</name>
</gene>
<evidence type="ECO:0000313" key="2">
    <source>
        <dbReference type="EMBL" id="OGC13749.1"/>
    </source>
</evidence>
<dbReference type="EMBL" id="MEUA01000048">
    <property type="protein sequence ID" value="OGC13749.1"/>
    <property type="molecule type" value="Genomic_DNA"/>
</dbReference>
<evidence type="ECO:0000256" key="1">
    <source>
        <dbReference type="SAM" id="Coils"/>
    </source>
</evidence>
<reference evidence="2 3" key="1">
    <citation type="journal article" date="2016" name="Nat. Commun.">
        <title>Thousands of microbial genomes shed light on interconnected biogeochemical processes in an aquifer system.</title>
        <authorList>
            <person name="Anantharaman K."/>
            <person name="Brown C.T."/>
            <person name="Hug L.A."/>
            <person name="Sharon I."/>
            <person name="Castelle C.J."/>
            <person name="Probst A.J."/>
            <person name="Thomas B.C."/>
            <person name="Singh A."/>
            <person name="Wilkins M.J."/>
            <person name="Karaoz U."/>
            <person name="Brodie E.L."/>
            <person name="Williams K.H."/>
            <person name="Hubbard S.S."/>
            <person name="Banfield J.F."/>
        </authorList>
    </citation>
    <scope>NUCLEOTIDE SEQUENCE [LARGE SCALE GENOMIC DNA]</scope>
</reference>
<organism evidence="2 3">
    <name type="scientific">candidate division WOR-1 bacterium RIFOXYB2_FULL_36_35</name>
    <dbReference type="NCBI Taxonomy" id="1802578"/>
    <lineage>
        <taxon>Bacteria</taxon>
        <taxon>Bacillati</taxon>
        <taxon>Saganbacteria</taxon>
    </lineage>
</organism>
<accession>A0A1F4S023</accession>
<dbReference type="Proteomes" id="UP000177905">
    <property type="component" value="Unassembled WGS sequence"/>
</dbReference>
<feature type="coiled-coil region" evidence="1">
    <location>
        <begin position="223"/>
        <end position="253"/>
    </location>
</feature>
<name>A0A1F4S023_UNCSA</name>
<keyword evidence="1" id="KW-0175">Coiled coil</keyword>
<proteinExistence type="predicted"/>
<dbReference type="AlphaFoldDB" id="A0A1F4S023"/>
<comment type="caution">
    <text evidence="2">The sequence shown here is derived from an EMBL/GenBank/DDBJ whole genome shotgun (WGS) entry which is preliminary data.</text>
</comment>
<sequence>MPTSQGFHFLETRITLENAHQYFDELFIQIEKYGTEKLEAFGSMLENQNVSGDLFQGIASVFAKRLIEHVETTPSTDGIGLFLHALTVSSTYEDGKTEAFLNAISAQHGISILQDSQKLFDKTWKEIKTEEDRRKPLSVMLSLNGAKNPLVKGYALSMLCHKIDNPEVEGAILKEVLFADSSDVKTEEDRQAVVQLATQWRLRSLDSWNKDKGNIRKVGIVLKEALSEELKTIQEEEREYEAKLEEIKTLRDDAYKITDSEARSEKLKAIAKQDAEAKLLEDAFFAHKDSLTCIIASVFKELHLETRVGNLIIDTIANPKNRFETPWDSIANLAYIEIIKTV</sequence>
<evidence type="ECO:0000313" key="3">
    <source>
        <dbReference type="Proteomes" id="UP000177905"/>
    </source>
</evidence>